<evidence type="ECO:0000256" key="13">
    <source>
        <dbReference type="PIRSR" id="PIRSR001589-3"/>
    </source>
</evidence>
<dbReference type="PIRSF" id="PIRSF001589">
    <property type="entry name" value="Asn_synthetase_glu-h"/>
    <property type="match status" value="1"/>
</dbReference>
<keyword evidence="6 12" id="KW-0547">Nucleotide-binding</keyword>
<evidence type="ECO:0000256" key="12">
    <source>
        <dbReference type="PIRSR" id="PIRSR001589-2"/>
    </source>
</evidence>
<dbReference type="Gene3D" id="3.60.20.10">
    <property type="entry name" value="Glutamine Phosphoribosylpyrophosphate, subunit 1, domain 1"/>
    <property type="match status" value="1"/>
</dbReference>
<dbReference type="Proteomes" id="UP000033651">
    <property type="component" value="Unassembled WGS sequence"/>
</dbReference>
<dbReference type="EC" id="6.3.5.4" evidence="3"/>
<gene>
    <name evidence="15" type="primary">asnB</name>
    <name evidence="15" type="ORF">VI08_00905</name>
</gene>
<dbReference type="NCBIfam" id="TIGR01536">
    <property type="entry name" value="asn_synth_AEB"/>
    <property type="match status" value="1"/>
</dbReference>
<dbReference type="GO" id="GO:0005829">
    <property type="term" value="C:cytosol"/>
    <property type="evidence" value="ECO:0007669"/>
    <property type="project" value="TreeGrafter"/>
</dbReference>
<keyword evidence="9 11" id="KW-0315">Glutamine amidotransferase</keyword>
<dbReference type="InterPro" id="IPR014729">
    <property type="entry name" value="Rossmann-like_a/b/a_fold"/>
</dbReference>
<dbReference type="AlphaFoldDB" id="A0A0F3L0Y5"/>
<dbReference type="InterPro" id="IPR006426">
    <property type="entry name" value="Asn_synth_AEB"/>
</dbReference>
<dbReference type="GO" id="GO:0005524">
    <property type="term" value="F:ATP binding"/>
    <property type="evidence" value="ECO:0007669"/>
    <property type="project" value="UniProtKB-KW"/>
</dbReference>
<dbReference type="EMBL" id="JZRB01000002">
    <property type="protein sequence ID" value="KJV37123.1"/>
    <property type="molecule type" value="Genomic_DNA"/>
</dbReference>
<dbReference type="Pfam" id="PF13537">
    <property type="entry name" value="GATase_7"/>
    <property type="match status" value="1"/>
</dbReference>
<keyword evidence="7 12" id="KW-0067">ATP-binding</keyword>
<dbReference type="NCBIfam" id="NF006949">
    <property type="entry name" value="PRK09431.1"/>
    <property type="match status" value="1"/>
</dbReference>
<feature type="binding site" evidence="12">
    <location>
        <position position="273"/>
    </location>
    <ligand>
        <name>ATP</name>
        <dbReference type="ChEBI" id="CHEBI:30616"/>
    </ligand>
</feature>
<evidence type="ECO:0000256" key="6">
    <source>
        <dbReference type="ARBA" id="ARBA00022741"/>
    </source>
</evidence>
<feature type="binding site" evidence="12">
    <location>
        <begin position="347"/>
        <end position="348"/>
    </location>
    <ligand>
        <name>ATP</name>
        <dbReference type="ChEBI" id="CHEBI:30616"/>
    </ligand>
</feature>
<evidence type="ECO:0000259" key="14">
    <source>
        <dbReference type="PROSITE" id="PS51278"/>
    </source>
</evidence>
<evidence type="ECO:0000256" key="2">
    <source>
        <dbReference type="ARBA" id="ARBA00005752"/>
    </source>
</evidence>
<dbReference type="InterPro" id="IPR001962">
    <property type="entry name" value="Asn_synthase"/>
</dbReference>
<dbReference type="GO" id="GO:0006529">
    <property type="term" value="P:asparagine biosynthetic process"/>
    <property type="evidence" value="ECO:0007669"/>
    <property type="project" value="UniProtKB-KW"/>
</dbReference>
<evidence type="ECO:0000313" key="16">
    <source>
        <dbReference type="Proteomes" id="UP000033651"/>
    </source>
</evidence>
<dbReference type="OrthoDB" id="9763290at2"/>
<proteinExistence type="inferred from homology"/>
<dbReference type="PROSITE" id="PS51278">
    <property type="entry name" value="GATASE_TYPE_2"/>
    <property type="match status" value="1"/>
</dbReference>
<feature type="binding site" evidence="12">
    <location>
        <position position="233"/>
    </location>
    <ligand>
        <name>ATP</name>
        <dbReference type="ChEBI" id="CHEBI:30616"/>
    </ligand>
</feature>
<dbReference type="InterPro" id="IPR033738">
    <property type="entry name" value="AsnB_N"/>
</dbReference>
<feature type="active site" description="For GATase activity" evidence="11">
    <location>
        <position position="2"/>
    </location>
</feature>
<accession>A0A0F3L0Y5</accession>
<dbReference type="PANTHER" id="PTHR11772">
    <property type="entry name" value="ASPARAGINE SYNTHETASE"/>
    <property type="match status" value="1"/>
</dbReference>
<keyword evidence="8 11" id="KW-0061">Asparagine biosynthesis</keyword>
<dbReference type="Gene3D" id="3.40.50.620">
    <property type="entry name" value="HUPs"/>
    <property type="match status" value="1"/>
</dbReference>
<comment type="similarity">
    <text evidence="2">Belongs to the asparagine synthetase family.</text>
</comment>
<dbReference type="PANTHER" id="PTHR11772:SF2">
    <property type="entry name" value="ASPARAGINE SYNTHETASE [GLUTAMINE-HYDROLYZING]"/>
    <property type="match status" value="1"/>
</dbReference>
<dbReference type="GO" id="GO:0004066">
    <property type="term" value="F:asparagine synthase (glutamine-hydrolyzing) activity"/>
    <property type="evidence" value="ECO:0007669"/>
    <property type="project" value="UniProtKB-EC"/>
</dbReference>
<dbReference type="RefSeq" id="WP_045827660.1">
    <property type="nucleotide sequence ID" value="NZ_JZRB01000002.1"/>
</dbReference>
<evidence type="ECO:0000256" key="10">
    <source>
        <dbReference type="ARBA" id="ARBA00048741"/>
    </source>
</evidence>
<feature type="site" description="Important for beta-aspartyl-AMP intermediate formation" evidence="13">
    <location>
        <position position="349"/>
    </location>
</feature>
<dbReference type="InterPro" id="IPR017932">
    <property type="entry name" value="GATase_2_dom"/>
</dbReference>
<organism evidence="15 16">
    <name type="scientific">Luteibacter yeojuensis</name>
    <dbReference type="NCBI Taxonomy" id="345309"/>
    <lineage>
        <taxon>Bacteria</taxon>
        <taxon>Pseudomonadati</taxon>
        <taxon>Pseudomonadota</taxon>
        <taxon>Gammaproteobacteria</taxon>
        <taxon>Lysobacterales</taxon>
        <taxon>Rhodanobacteraceae</taxon>
        <taxon>Luteibacter</taxon>
    </lineage>
</organism>
<feature type="domain" description="Glutamine amidotransferase type-2" evidence="14">
    <location>
        <begin position="2"/>
        <end position="186"/>
    </location>
</feature>
<sequence>MCSIFGMFGLAAGDDRQALRTQAMELSQRQRHRGPDWSGVYLGEGAILVHERLAIVDPASGAQPLRSTDGELALAVNGEIYNHRELRAASDYAFTTGSDCEVINALYREHGADFLGKLNGIFAFALWDAAKGRVLIARDPVGVCPLYWGHDRQGRLCVASEMKSLVGVCADVAPFPPGHVHDSATGETTRYWVPAWRDYDATAGKVLAPKDLRTAFEAAVHRQMMTDVPYGVLLSGGLDSSLVAAVAAGFARRRVEDDDRGEAWWPRLHSFAIGLEGSPDLKAAEVAAEALGTVHHGFVYTFEEGLDALPEVIRHIETYDVTTIRASTPMFLLARRIKAMGVKMVLSGEGSDEVFGGYLYFHKAPNAREFHEETVRKLDALHYYDCLRANKSMAAWGVEARVPFLDTEFLEAAMAFDAEAKMVARKGIEKGILREAFEGALPDSILWRQKEQFSDGVGYGWIDGLKAHAEAMVSDREFAAAAARFPVNTPATKEAFFYRTIFEKHFPGEACAATVPGGKSIACSSPAALAWDPSFAAAADPSGRAVRGVHQQALPA</sequence>
<feature type="binding site" evidence="12">
    <location>
        <position position="99"/>
    </location>
    <ligand>
        <name>L-glutamine</name>
        <dbReference type="ChEBI" id="CHEBI:58359"/>
    </ligand>
</feature>
<keyword evidence="5 11" id="KW-0028">Amino-acid biosynthesis</keyword>
<evidence type="ECO:0000256" key="8">
    <source>
        <dbReference type="ARBA" id="ARBA00022888"/>
    </source>
</evidence>
<name>A0A0F3L0Y5_9GAMM</name>
<evidence type="ECO:0000313" key="15">
    <source>
        <dbReference type="EMBL" id="KJV37123.1"/>
    </source>
</evidence>
<protein>
    <recommendedName>
        <fullName evidence="3">asparagine synthase (glutamine-hydrolyzing)</fullName>
        <ecNumber evidence="3">6.3.5.4</ecNumber>
    </recommendedName>
</protein>
<dbReference type="CDD" id="cd00712">
    <property type="entry name" value="AsnB"/>
    <property type="match status" value="1"/>
</dbReference>
<evidence type="ECO:0000256" key="7">
    <source>
        <dbReference type="ARBA" id="ARBA00022840"/>
    </source>
</evidence>
<evidence type="ECO:0000256" key="4">
    <source>
        <dbReference type="ARBA" id="ARBA00022598"/>
    </source>
</evidence>
<dbReference type="FunFam" id="3.40.50.620:FF:000031">
    <property type="entry name" value="Asparagine synthase B"/>
    <property type="match status" value="1"/>
</dbReference>
<evidence type="ECO:0000256" key="3">
    <source>
        <dbReference type="ARBA" id="ARBA00012737"/>
    </source>
</evidence>
<dbReference type="InterPro" id="IPR050795">
    <property type="entry name" value="Asn_Synthetase"/>
</dbReference>
<keyword evidence="4" id="KW-0436">Ligase</keyword>
<evidence type="ECO:0000256" key="9">
    <source>
        <dbReference type="ARBA" id="ARBA00022962"/>
    </source>
</evidence>
<dbReference type="SUPFAM" id="SSF52402">
    <property type="entry name" value="Adenine nucleotide alpha hydrolases-like"/>
    <property type="match status" value="1"/>
</dbReference>
<keyword evidence="16" id="KW-1185">Reference proteome</keyword>
<dbReference type="SUPFAM" id="SSF56235">
    <property type="entry name" value="N-terminal nucleophile aminohydrolases (Ntn hydrolases)"/>
    <property type="match status" value="1"/>
</dbReference>
<comment type="pathway">
    <text evidence="1">Amino-acid biosynthesis; L-asparagine biosynthesis; L-asparagine from L-aspartate (L-Gln route): step 1/1.</text>
</comment>
<reference evidence="15 16" key="1">
    <citation type="submission" date="2015-03" db="EMBL/GenBank/DDBJ databases">
        <title>Draft genome sequence of Luteibacter yeojuensis strain SU11.</title>
        <authorList>
            <person name="Sulaiman J."/>
            <person name="Priya K."/>
            <person name="Chan K.-G."/>
        </authorList>
    </citation>
    <scope>NUCLEOTIDE SEQUENCE [LARGE SCALE GENOMIC DNA]</scope>
    <source>
        <strain evidence="15 16">SU11</strain>
    </source>
</reference>
<comment type="caution">
    <text evidence="15">The sequence shown here is derived from an EMBL/GenBank/DDBJ whole genome shotgun (WGS) entry which is preliminary data.</text>
</comment>
<evidence type="ECO:0000256" key="1">
    <source>
        <dbReference type="ARBA" id="ARBA00005187"/>
    </source>
</evidence>
<dbReference type="PATRIC" id="fig|345309.4.peg.1232"/>
<dbReference type="CDD" id="cd01991">
    <property type="entry name" value="Asn_synthase_B_C"/>
    <property type="match status" value="1"/>
</dbReference>
<dbReference type="InterPro" id="IPR029055">
    <property type="entry name" value="Ntn_hydrolases_N"/>
</dbReference>
<dbReference type="Pfam" id="PF00733">
    <property type="entry name" value="Asn_synthase"/>
    <property type="match status" value="1"/>
</dbReference>
<evidence type="ECO:0000256" key="11">
    <source>
        <dbReference type="PIRSR" id="PIRSR001589-1"/>
    </source>
</evidence>
<evidence type="ECO:0000256" key="5">
    <source>
        <dbReference type="ARBA" id="ARBA00022605"/>
    </source>
</evidence>
<comment type="catalytic activity">
    <reaction evidence="10">
        <text>L-aspartate + L-glutamine + ATP + H2O = L-asparagine + L-glutamate + AMP + diphosphate + H(+)</text>
        <dbReference type="Rhea" id="RHEA:12228"/>
        <dbReference type="ChEBI" id="CHEBI:15377"/>
        <dbReference type="ChEBI" id="CHEBI:15378"/>
        <dbReference type="ChEBI" id="CHEBI:29985"/>
        <dbReference type="ChEBI" id="CHEBI:29991"/>
        <dbReference type="ChEBI" id="CHEBI:30616"/>
        <dbReference type="ChEBI" id="CHEBI:33019"/>
        <dbReference type="ChEBI" id="CHEBI:58048"/>
        <dbReference type="ChEBI" id="CHEBI:58359"/>
        <dbReference type="ChEBI" id="CHEBI:456215"/>
        <dbReference type="EC" id="6.3.5.4"/>
    </reaction>
</comment>